<dbReference type="AlphaFoldDB" id="A0A255EE79"/>
<dbReference type="Proteomes" id="UP000216300">
    <property type="component" value="Unassembled WGS sequence"/>
</dbReference>
<evidence type="ECO:0000313" key="3">
    <source>
        <dbReference type="Proteomes" id="UP000216300"/>
    </source>
</evidence>
<dbReference type="PROSITE" id="PS51459">
    <property type="entry name" value="FIDO"/>
    <property type="match status" value="1"/>
</dbReference>
<evidence type="ECO:0000313" key="2">
    <source>
        <dbReference type="EMBL" id="OYN89550.1"/>
    </source>
</evidence>
<dbReference type="Pfam" id="PF02661">
    <property type="entry name" value="Fic"/>
    <property type="match status" value="1"/>
</dbReference>
<proteinExistence type="predicted"/>
<reference evidence="2 3" key="1">
    <citation type="submission" date="2017-07" db="EMBL/GenBank/DDBJ databases">
        <title>Draft whole genome sequences of clinical Proprionibacteriaceae strains.</title>
        <authorList>
            <person name="Bernier A.-M."/>
            <person name="Bernard K."/>
            <person name="Domingo M.-C."/>
        </authorList>
    </citation>
    <scope>NUCLEOTIDE SEQUENCE [LARGE SCALE GENOMIC DNA]</scope>
    <source>
        <strain evidence="2 3">NML 150081</strain>
    </source>
</reference>
<sequence>MVRGLWCGTVRPTVRCSGRTRSAWTGLRHDEIHTVTPWHSLSSDQFAERAATLYAWLNAGHPFREGNGRVGRLVVHQLARRTPYTLDLNGPGVRPQLNDLLHVLADHLGCGESAALLRHSVVADLAGPVVEVLEQVVVDLLELAGVDPVRWWVEAELGLPGCGDDVFDAGELGGIADAETVPHDLGARPERVIPRHRSAR</sequence>
<accession>A0A255EE79</accession>
<keyword evidence="3" id="KW-1185">Reference proteome</keyword>
<dbReference type="RefSeq" id="WP_094455392.1">
    <property type="nucleotide sequence ID" value="NZ_NMVJ01000009.1"/>
</dbReference>
<comment type="caution">
    <text evidence="2">The sequence shown here is derived from an EMBL/GenBank/DDBJ whole genome shotgun (WGS) entry which is preliminary data.</text>
</comment>
<dbReference type="InterPro" id="IPR036597">
    <property type="entry name" value="Fido-like_dom_sf"/>
</dbReference>
<name>A0A255EE79_9ACTN</name>
<feature type="domain" description="Fido" evidence="1">
    <location>
        <begin position="1"/>
        <end position="119"/>
    </location>
</feature>
<dbReference type="InterPro" id="IPR003812">
    <property type="entry name" value="Fido"/>
</dbReference>
<dbReference type="SUPFAM" id="SSF140931">
    <property type="entry name" value="Fic-like"/>
    <property type="match status" value="1"/>
</dbReference>
<gene>
    <name evidence="2" type="ORF">CGZ91_11765</name>
</gene>
<protein>
    <recommendedName>
        <fullName evidence="1">Fido domain-containing protein</fullName>
    </recommendedName>
</protein>
<evidence type="ECO:0000259" key="1">
    <source>
        <dbReference type="PROSITE" id="PS51459"/>
    </source>
</evidence>
<organism evidence="2 3">
    <name type="scientific">Parenemella sanctibonifatiensis</name>
    <dbReference type="NCBI Taxonomy" id="2016505"/>
    <lineage>
        <taxon>Bacteria</taxon>
        <taxon>Bacillati</taxon>
        <taxon>Actinomycetota</taxon>
        <taxon>Actinomycetes</taxon>
        <taxon>Propionibacteriales</taxon>
        <taxon>Propionibacteriaceae</taxon>
        <taxon>Parenemella</taxon>
    </lineage>
</organism>
<dbReference type="Gene3D" id="1.10.3290.10">
    <property type="entry name" value="Fido-like domain"/>
    <property type="match status" value="1"/>
</dbReference>
<dbReference type="EMBL" id="NMVJ01000009">
    <property type="protein sequence ID" value="OYN89550.1"/>
    <property type="molecule type" value="Genomic_DNA"/>
</dbReference>